<dbReference type="OrthoDB" id="6194521at2"/>
<evidence type="ECO:0000313" key="11">
    <source>
        <dbReference type="Proteomes" id="UP000184245"/>
    </source>
</evidence>
<evidence type="ECO:0000256" key="2">
    <source>
        <dbReference type="ARBA" id="ARBA00018852"/>
    </source>
</evidence>
<reference evidence="10 11" key="1">
    <citation type="submission" date="2016-11" db="EMBL/GenBank/DDBJ databases">
        <authorList>
            <person name="Jaros S."/>
            <person name="Januszkiewicz K."/>
            <person name="Wedrychowicz H."/>
        </authorList>
    </citation>
    <scope>NUCLEOTIDE SEQUENCE [LARGE SCALE GENOMIC DNA]</scope>
    <source>
        <strain evidence="10 11">DSM 17459</strain>
    </source>
</reference>
<keyword evidence="11" id="KW-1185">Reference proteome</keyword>
<dbReference type="PROSITE" id="PS51154">
    <property type="entry name" value="MACRO"/>
    <property type="match status" value="1"/>
</dbReference>
<evidence type="ECO:0000256" key="7">
    <source>
        <dbReference type="ARBA" id="ARBA00048482"/>
    </source>
</evidence>
<dbReference type="InterPro" id="IPR043472">
    <property type="entry name" value="Macro_dom-like"/>
</dbReference>
<evidence type="ECO:0000256" key="8">
    <source>
        <dbReference type="ARBA" id="ARBA00093459"/>
    </source>
</evidence>
<proteinExistence type="inferred from homology"/>
<comment type="similarity">
    <text evidence="8">Belongs to the MacroD-type family. Zn-Macro subfamily.</text>
</comment>
<dbReference type="SUPFAM" id="SSF52949">
    <property type="entry name" value="Macro domain-like"/>
    <property type="match status" value="1"/>
</dbReference>
<keyword evidence="4" id="KW-0378">Hydrolase</keyword>
<dbReference type="PANTHER" id="PTHR11106:SF121">
    <property type="entry name" value="ADP-RIBOSE 1''-PHOSPHATE PHOSPHATASE"/>
    <property type="match status" value="1"/>
</dbReference>
<gene>
    <name evidence="10" type="ORF">SAMN02745158_02926</name>
</gene>
<dbReference type="GO" id="GO:0016798">
    <property type="term" value="F:hydrolase activity, acting on glycosyl bonds"/>
    <property type="evidence" value="ECO:0007669"/>
    <property type="project" value="UniProtKB-KW"/>
</dbReference>
<evidence type="ECO:0000259" key="9">
    <source>
        <dbReference type="PROSITE" id="PS51154"/>
    </source>
</evidence>
<evidence type="ECO:0000313" key="10">
    <source>
        <dbReference type="EMBL" id="SHF22219.1"/>
    </source>
</evidence>
<dbReference type="RefSeq" id="WP_072853059.1">
    <property type="nucleotide sequence ID" value="NZ_FQVI01000017.1"/>
</dbReference>
<organism evidence="10 11">
    <name type="scientific">Lactonifactor longoviformis DSM 17459</name>
    <dbReference type="NCBI Taxonomy" id="1122155"/>
    <lineage>
        <taxon>Bacteria</taxon>
        <taxon>Bacillati</taxon>
        <taxon>Bacillota</taxon>
        <taxon>Clostridia</taxon>
        <taxon>Eubacteriales</taxon>
        <taxon>Clostridiaceae</taxon>
        <taxon>Lactonifactor</taxon>
    </lineage>
</organism>
<keyword evidence="6" id="KW-0326">Glycosidase</keyword>
<evidence type="ECO:0000256" key="1">
    <source>
        <dbReference type="ARBA" id="ARBA00001947"/>
    </source>
</evidence>
<keyword evidence="3" id="KW-0479">Metal-binding</keyword>
<evidence type="ECO:0000256" key="4">
    <source>
        <dbReference type="ARBA" id="ARBA00022801"/>
    </source>
</evidence>
<dbReference type="SMART" id="SM00506">
    <property type="entry name" value="A1pp"/>
    <property type="match status" value="1"/>
</dbReference>
<feature type="domain" description="Macro" evidence="9">
    <location>
        <begin position="78"/>
        <end position="274"/>
    </location>
</feature>
<dbReference type="Pfam" id="PF01661">
    <property type="entry name" value="Macro"/>
    <property type="match status" value="1"/>
</dbReference>
<comment type="catalytic activity">
    <reaction evidence="7">
        <text>4-O-(ADP-D-ribosyl)-L-aspartyl-[protein] + H2O = L-aspartyl-[protein] + ADP-D-ribose + H(+)</text>
        <dbReference type="Rhea" id="RHEA:54428"/>
        <dbReference type="Rhea" id="RHEA-COMP:9867"/>
        <dbReference type="Rhea" id="RHEA-COMP:13832"/>
        <dbReference type="ChEBI" id="CHEBI:15377"/>
        <dbReference type="ChEBI" id="CHEBI:15378"/>
        <dbReference type="ChEBI" id="CHEBI:29961"/>
        <dbReference type="ChEBI" id="CHEBI:57967"/>
        <dbReference type="ChEBI" id="CHEBI:138102"/>
    </reaction>
    <physiologicalReaction direction="left-to-right" evidence="7">
        <dbReference type="Rhea" id="RHEA:54429"/>
    </physiologicalReaction>
</comment>
<dbReference type="STRING" id="1122155.SAMN02745158_02926"/>
<accession>A0A1M4ZW06</accession>
<evidence type="ECO:0000256" key="5">
    <source>
        <dbReference type="ARBA" id="ARBA00022833"/>
    </source>
</evidence>
<evidence type="ECO:0000256" key="6">
    <source>
        <dbReference type="ARBA" id="ARBA00023295"/>
    </source>
</evidence>
<evidence type="ECO:0000256" key="3">
    <source>
        <dbReference type="ARBA" id="ARBA00022723"/>
    </source>
</evidence>
<dbReference type="EMBL" id="FQVI01000017">
    <property type="protein sequence ID" value="SHF22219.1"/>
    <property type="molecule type" value="Genomic_DNA"/>
</dbReference>
<dbReference type="NCBIfam" id="NF003163">
    <property type="entry name" value="PRK04143.1"/>
    <property type="match status" value="1"/>
</dbReference>
<dbReference type="Proteomes" id="UP000184245">
    <property type="component" value="Unassembled WGS sequence"/>
</dbReference>
<sequence length="274" mass="31077">MDQDERLDRLLRGFCEDSLDYKNLKVEKEERRNALRALMNLRMPGPLPEKFLQLQDEFLREEAREKGIVTPEQIPSVKEQYGVFGRLAERISVWQGDITRLAADAVVNAANSGMLGCFVPCHRCIDNAIHSAAGVQLRQECFELMEKKRKLYGADYEEPTGGAEITLAYNLPANYVIHTVGPVVHGSLSRSLEQELRNCYQSCLKCASAHNIKSLAFCCISTGEFHFPNERAAEIAVKTTAAYLEEHAEIEKVIFNVYKDCDLEIYQSVIEQRI</sequence>
<dbReference type="AlphaFoldDB" id="A0A1M4ZW06"/>
<dbReference type="Gene3D" id="3.40.220.10">
    <property type="entry name" value="Leucine Aminopeptidase, subunit E, domain 1"/>
    <property type="match status" value="1"/>
</dbReference>
<dbReference type="GO" id="GO:0046872">
    <property type="term" value="F:metal ion binding"/>
    <property type="evidence" value="ECO:0007669"/>
    <property type="project" value="UniProtKB-KW"/>
</dbReference>
<dbReference type="PANTHER" id="PTHR11106">
    <property type="entry name" value="GANGLIOSIDE INDUCED DIFFERENTIATION ASSOCIATED PROTEIN 2-RELATED"/>
    <property type="match status" value="1"/>
</dbReference>
<dbReference type="CDD" id="cd02908">
    <property type="entry name" value="Macro_OAADPr_deacetylase"/>
    <property type="match status" value="1"/>
</dbReference>
<name>A0A1M4ZW06_9CLOT</name>
<protein>
    <recommendedName>
        <fullName evidence="2">Protein-ADP-ribose hydrolase</fullName>
    </recommendedName>
</protein>
<comment type="cofactor">
    <cofactor evidence="1">
        <name>Zn(2+)</name>
        <dbReference type="ChEBI" id="CHEBI:29105"/>
    </cofactor>
</comment>
<keyword evidence="5" id="KW-0862">Zinc</keyword>
<dbReference type="InterPro" id="IPR002589">
    <property type="entry name" value="Macro_dom"/>
</dbReference>